<dbReference type="CDD" id="cd00590">
    <property type="entry name" value="RRM_SF"/>
    <property type="match status" value="1"/>
</dbReference>
<comment type="subcellular location">
    <subcellularLocation>
        <location evidence="1">Nucleus</location>
    </subcellularLocation>
</comment>
<dbReference type="AlphaFoldDB" id="A0A8H6V2Y7"/>
<comment type="caution">
    <text evidence="8">The sequence shown here is derived from an EMBL/GenBank/DDBJ whole genome shotgun (WGS) entry which is preliminary data.</text>
</comment>
<dbReference type="InterPro" id="IPR000504">
    <property type="entry name" value="RRM_dom"/>
</dbReference>
<dbReference type="FunFam" id="3.30.70.330:FF:000637">
    <property type="entry name" value="Nonsense-mediated mRNA decay protein Upf3, putative"/>
    <property type="match status" value="1"/>
</dbReference>
<feature type="region of interest" description="Disordered" evidence="6">
    <location>
        <begin position="267"/>
        <end position="528"/>
    </location>
</feature>
<dbReference type="FunFam" id="3.30.70.330:FF:000797">
    <property type="entry name" value="Nonsense-mediated mRNA decay protein Upf3, putative"/>
    <property type="match status" value="1"/>
</dbReference>
<evidence type="ECO:0000256" key="4">
    <source>
        <dbReference type="ARBA" id="ARBA00023242"/>
    </source>
</evidence>
<comment type="similarity">
    <text evidence="2">Belongs to the RENT3 family.</text>
</comment>
<keyword evidence="5" id="KW-0694">RNA-binding</keyword>
<keyword evidence="4" id="KW-0539">Nucleus</keyword>
<dbReference type="SMART" id="SM00360">
    <property type="entry name" value="RRM"/>
    <property type="match status" value="1"/>
</dbReference>
<dbReference type="InterPro" id="IPR005120">
    <property type="entry name" value="UPF3_dom"/>
</dbReference>
<evidence type="ECO:0000256" key="2">
    <source>
        <dbReference type="ARBA" id="ARBA00005991"/>
    </source>
</evidence>
<feature type="compositionally biased region" description="Basic and acidic residues" evidence="6">
    <location>
        <begin position="314"/>
        <end position="338"/>
    </location>
</feature>
<feature type="compositionally biased region" description="Basic and acidic residues" evidence="6">
    <location>
        <begin position="295"/>
        <end position="307"/>
    </location>
</feature>
<feature type="compositionally biased region" description="Basic and acidic residues" evidence="6">
    <location>
        <begin position="345"/>
        <end position="362"/>
    </location>
</feature>
<evidence type="ECO:0000256" key="1">
    <source>
        <dbReference type="ARBA" id="ARBA00004123"/>
    </source>
</evidence>
<feature type="compositionally biased region" description="Low complexity" evidence="6">
    <location>
        <begin position="497"/>
        <end position="514"/>
    </location>
</feature>
<dbReference type="InterPro" id="IPR039722">
    <property type="entry name" value="Upf3"/>
</dbReference>
<evidence type="ECO:0000313" key="9">
    <source>
        <dbReference type="Proteomes" id="UP000662466"/>
    </source>
</evidence>
<evidence type="ECO:0000313" key="8">
    <source>
        <dbReference type="EMBL" id="KAF7171995.1"/>
    </source>
</evidence>
<dbReference type="InterPro" id="IPR035979">
    <property type="entry name" value="RBD_domain_sf"/>
</dbReference>
<dbReference type="CDD" id="cd12455">
    <property type="entry name" value="RRM_like_Smg4_UPF3"/>
    <property type="match status" value="1"/>
</dbReference>
<dbReference type="GO" id="GO:0005730">
    <property type="term" value="C:nucleolus"/>
    <property type="evidence" value="ECO:0007669"/>
    <property type="project" value="TreeGrafter"/>
</dbReference>
<dbReference type="GO" id="GO:0005737">
    <property type="term" value="C:cytoplasm"/>
    <property type="evidence" value="ECO:0007669"/>
    <property type="project" value="TreeGrafter"/>
</dbReference>
<name>A0A8H6V2Y7_9EURO</name>
<dbReference type="InterPro" id="IPR012677">
    <property type="entry name" value="Nucleotide-bd_a/b_plait_sf"/>
</dbReference>
<accession>A0A8H6V2Y7</accession>
<organism evidence="8 9">
    <name type="scientific">Aspergillus hiratsukae</name>
    <dbReference type="NCBI Taxonomy" id="1194566"/>
    <lineage>
        <taxon>Eukaryota</taxon>
        <taxon>Fungi</taxon>
        <taxon>Dikarya</taxon>
        <taxon>Ascomycota</taxon>
        <taxon>Pezizomycotina</taxon>
        <taxon>Eurotiomycetes</taxon>
        <taxon>Eurotiomycetidae</taxon>
        <taxon>Eurotiales</taxon>
        <taxon>Aspergillaceae</taxon>
        <taxon>Aspergillus</taxon>
        <taxon>Aspergillus subgen. Fumigati</taxon>
    </lineage>
</organism>
<feature type="domain" description="RRM" evidence="7">
    <location>
        <begin position="521"/>
        <end position="587"/>
    </location>
</feature>
<dbReference type="Pfam" id="PF03467">
    <property type="entry name" value="Smg4_UPF3"/>
    <property type="match status" value="1"/>
</dbReference>
<evidence type="ECO:0000256" key="5">
    <source>
        <dbReference type="PROSITE-ProRule" id="PRU00176"/>
    </source>
</evidence>
<feature type="compositionally biased region" description="Polar residues" evidence="6">
    <location>
        <begin position="461"/>
        <end position="476"/>
    </location>
</feature>
<dbReference type="GO" id="GO:0003729">
    <property type="term" value="F:mRNA binding"/>
    <property type="evidence" value="ECO:0007669"/>
    <property type="project" value="TreeGrafter"/>
</dbReference>
<gene>
    <name evidence="8" type="ORF">CNMCM6106_006329</name>
</gene>
<keyword evidence="3" id="KW-0866">Nonsense-mediated mRNA decay</keyword>
<feature type="compositionally biased region" description="Basic and acidic residues" evidence="6">
    <location>
        <begin position="593"/>
        <end position="607"/>
    </location>
</feature>
<feature type="compositionally biased region" description="Low complexity" evidence="6">
    <location>
        <begin position="613"/>
        <end position="627"/>
    </location>
</feature>
<dbReference type="EMBL" id="JACBAF010001891">
    <property type="protein sequence ID" value="KAF7171995.1"/>
    <property type="molecule type" value="Genomic_DNA"/>
</dbReference>
<dbReference type="GO" id="GO:0045727">
    <property type="term" value="P:positive regulation of translation"/>
    <property type="evidence" value="ECO:0007669"/>
    <property type="project" value="TreeGrafter"/>
</dbReference>
<dbReference type="GO" id="GO:0000184">
    <property type="term" value="P:nuclear-transcribed mRNA catabolic process, nonsense-mediated decay"/>
    <property type="evidence" value="ECO:0007669"/>
    <property type="project" value="UniProtKB-KW"/>
</dbReference>
<dbReference type="PROSITE" id="PS50102">
    <property type="entry name" value="RRM"/>
    <property type="match status" value="1"/>
</dbReference>
<dbReference type="SUPFAM" id="SSF54928">
    <property type="entry name" value="RNA-binding domain, RBD"/>
    <property type="match status" value="2"/>
</dbReference>
<evidence type="ECO:0000256" key="3">
    <source>
        <dbReference type="ARBA" id="ARBA00023161"/>
    </source>
</evidence>
<dbReference type="PANTHER" id="PTHR13112:SF0">
    <property type="entry name" value="FI21285P1"/>
    <property type="match status" value="1"/>
</dbReference>
<feature type="compositionally biased region" description="Low complexity" evidence="6">
    <location>
        <begin position="651"/>
        <end position="664"/>
    </location>
</feature>
<dbReference type="Pfam" id="PF00076">
    <property type="entry name" value="RRM_1"/>
    <property type="match status" value="1"/>
</dbReference>
<feature type="region of interest" description="Disordered" evidence="6">
    <location>
        <begin position="593"/>
        <end position="676"/>
    </location>
</feature>
<sequence length="676" mass="71345">MQTEDLDDDEATQVYLRERISPQEIGPDRLSRVACLAALVSRSSLAATYPAGFQLEPEGIFSTTQGPPLLHYILTGRWYLEVLNIELSAASSFSEIYISDGKSTGGVLQIPAAATQKNASTASRKAPKPAAPRLKLLVRRLPPGLTQTEFENALGSEWMAGAGRVDWYQYKPGKVSKDHAKPSRPSRAYLHVTSSEHIAPLSDKVRQTSFLDARNTFNDPVLLGPPSLEFAPYAKIPGSRVRKDARQGTIDQDPEFIAFLESLTQPITKPAPVETPADGEEKKETVTTTPLVQYIKEKKANKAKEASSKSSRHAKGEKESKSEKVQAKKLLQRPDKDVTLAPTGDKAEKKPRTSEKATKEAVKAANRAASAAAKQAAKPAAAHNTSKDSPQPVATERKRERNNVAAAAKILQRDLGLAPAGSRRRGGKGASTETDSSKKEPDTAAAPDTGKKDIKAVKPASPSQQGTSNRKGNATPPSGEIASSRAQPGPNAPPTSAPSAPKQPKSAKGKPAASITSPTATQAFLKHANPSQGVTEPLLETAFAAFGKVLKVEIDKKKGFGYVDFAEPDGLQKAIAASPVTVAQSQVVVLERKMNPGAEKARGKGRSEQPVPNNGSSSNSNRGAKQGSEGGSGPGTPSSSRGPRGGRGSRNKGSSKSNGANRGSDTPSGKTGGEPK</sequence>
<evidence type="ECO:0000256" key="6">
    <source>
        <dbReference type="SAM" id="MobiDB-lite"/>
    </source>
</evidence>
<reference evidence="8" key="1">
    <citation type="submission" date="2020-06" db="EMBL/GenBank/DDBJ databases">
        <title>Draft genome sequences of strains closely related to Aspergillus parafelis and Aspergillus hiratsukae.</title>
        <authorList>
            <person name="Dos Santos R.A.C."/>
            <person name="Rivero-Menendez O."/>
            <person name="Steenwyk J.L."/>
            <person name="Mead M.E."/>
            <person name="Goldman G.H."/>
            <person name="Alastruey-Izquierdo A."/>
            <person name="Rokas A."/>
        </authorList>
    </citation>
    <scope>NUCLEOTIDE SEQUENCE</scope>
    <source>
        <strain evidence="8">CNM-CM6106</strain>
    </source>
</reference>
<dbReference type="PANTHER" id="PTHR13112">
    <property type="entry name" value="UPF3 REGULATOR OF NONSENSE TRANSCRIPTS-LIKE PROTEIN"/>
    <property type="match status" value="1"/>
</dbReference>
<dbReference type="Proteomes" id="UP000662466">
    <property type="component" value="Unassembled WGS sequence"/>
</dbReference>
<evidence type="ECO:0000259" key="7">
    <source>
        <dbReference type="PROSITE" id="PS50102"/>
    </source>
</evidence>
<protein>
    <recommendedName>
        <fullName evidence="7">RRM domain-containing protein</fullName>
    </recommendedName>
</protein>
<proteinExistence type="inferred from homology"/>
<dbReference type="Gene3D" id="3.30.70.330">
    <property type="match status" value="2"/>
</dbReference>
<feature type="compositionally biased region" description="Low complexity" evidence="6">
    <location>
        <begin position="363"/>
        <end position="382"/>
    </location>
</feature>